<dbReference type="InterPro" id="IPR025614">
    <property type="entry name" value="Cell_morpho_N"/>
</dbReference>
<feature type="domain" description="Cell morphogenesis protein N-terminal" evidence="2">
    <location>
        <begin position="27"/>
        <end position="88"/>
    </location>
</feature>
<accession>A0A251RPQ3</accession>
<protein>
    <submittedName>
        <fullName evidence="3">Putative cell morphogenesis protein</fullName>
    </submittedName>
</protein>
<dbReference type="AlphaFoldDB" id="A0A251RPQ3"/>
<dbReference type="PANTHER" id="PTHR12295:SF30">
    <property type="entry name" value="PROTEIN FURRY"/>
    <property type="match status" value="1"/>
</dbReference>
<organism evidence="3 4">
    <name type="scientific">Helianthus annuus</name>
    <name type="common">Common sunflower</name>
    <dbReference type="NCBI Taxonomy" id="4232"/>
    <lineage>
        <taxon>Eukaryota</taxon>
        <taxon>Viridiplantae</taxon>
        <taxon>Streptophyta</taxon>
        <taxon>Embryophyta</taxon>
        <taxon>Tracheophyta</taxon>
        <taxon>Spermatophyta</taxon>
        <taxon>Magnoliopsida</taxon>
        <taxon>eudicotyledons</taxon>
        <taxon>Gunneridae</taxon>
        <taxon>Pentapetalae</taxon>
        <taxon>asterids</taxon>
        <taxon>campanulids</taxon>
        <taxon>Asterales</taxon>
        <taxon>Asteraceae</taxon>
        <taxon>Asteroideae</taxon>
        <taxon>Heliantheae alliance</taxon>
        <taxon>Heliantheae</taxon>
        <taxon>Helianthus</taxon>
    </lineage>
</organism>
<reference evidence="4" key="1">
    <citation type="journal article" date="2017" name="Nature">
        <title>The sunflower genome provides insights into oil metabolism, flowering and Asterid evolution.</title>
        <authorList>
            <person name="Badouin H."/>
            <person name="Gouzy J."/>
            <person name="Grassa C.J."/>
            <person name="Murat F."/>
            <person name="Staton S.E."/>
            <person name="Cottret L."/>
            <person name="Lelandais-Briere C."/>
            <person name="Owens G.L."/>
            <person name="Carrere S."/>
            <person name="Mayjonade B."/>
            <person name="Legrand L."/>
            <person name="Gill N."/>
            <person name="Kane N.C."/>
            <person name="Bowers J.E."/>
            <person name="Hubner S."/>
            <person name="Bellec A."/>
            <person name="Berard A."/>
            <person name="Berges H."/>
            <person name="Blanchet N."/>
            <person name="Boniface M.C."/>
            <person name="Brunel D."/>
            <person name="Catrice O."/>
            <person name="Chaidir N."/>
            <person name="Claudel C."/>
            <person name="Donnadieu C."/>
            <person name="Faraut T."/>
            <person name="Fievet G."/>
            <person name="Helmstetter N."/>
            <person name="King M."/>
            <person name="Knapp S.J."/>
            <person name="Lai Z."/>
            <person name="Le Paslier M.C."/>
            <person name="Lippi Y."/>
            <person name="Lorenzon L."/>
            <person name="Mandel J.R."/>
            <person name="Marage G."/>
            <person name="Marchand G."/>
            <person name="Marquand E."/>
            <person name="Bret-Mestries E."/>
            <person name="Morien E."/>
            <person name="Nambeesan S."/>
            <person name="Nguyen T."/>
            <person name="Pegot-Espagnet P."/>
            <person name="Pouilly N."/>
            <person name="Raftis F."/>
            <person name="Sallet E."/>
            <person name="Schiex T."/>
            <person name="Thomas J."/>
            <person name="Vandecasteele C."/>
            <person name="Vares D."/>
            <person name="Vear F."/>
            <person name="Vautrin S."/>
            <person name="Crespi M."/>
            <person name="Mangin B."/>
            <person name="Burke J.M."/>
            <person name="Salse J."/>
            <person name="Munos S."/>
            <person name="Vincourt P."/>
            <person name="Rieseberg L.H."/>
            <person name="Langlade N.B."/>
        </authorList>
    </citation>
    <scope>NUCLEOTIDE SEQUENCE [LARGE SCALE GENOMIC DNA]</scope>
    <source>
        <strain evidence="4">cv. SF193</strain>
    </source>
</reference>
<dbReference type="Pfam" id="PF14222">
    <property type="entry name" value="MOR2-PAG1_N"/>
    <property type="match status" value="1"/>
</dbReference>
<evidence type="ECO:0000313" key="4">
    <source>
        <dbReference type="Proteomes" id="UP000215914"/>
    </source>
</evidence>
<evidence type="ECO:0000256" key="1">
    <source>
        <dbReference type="SAM" id="SignalP"/>
    </source>
</evidence>
<dbReference type="Proteomes" id="UP000215914">
    <property type="component" value="Chromosome 17"/>
</dbReference>
<dbReference type="PANTHER" id="PTHR12295">
    <property type="entry name" value="FURRY-RELATED"/>
    <property type="match status" value="1"/>
</dbReference>
<dbReference type="GO" id="GO:0000902">
    <property type="term" value="P:cell morphogenesis"/>
    <property type="evidence" value="ECO:0007669"/>
    <property type="project" value="InterPro"/>
</dbReference>
<dbReference type="STRING" id="4232.A0A251RPQ3"/>
<dbReference type="InParanoid" id="A0A251RPQ3"/>
<keyword evidence="4" id="KW-1185">Reference proteome</keyword>
<sequence>MGDTPILGIALFSLFLYLVVSQVEYPSLVDLRGLLLDLVAQLLGALSCVRFTSVTERFFNKLSTPRIDTSAARSETLSIINGMRYLKLG</sequence>
<evidence type="ECO:0000313" key="3">
    <source>
        <dbReference type="EMBL" id="OTF86346.1"/>
    </source>
</evidence>
<evidence type="ECO:0000259" key="2">
    <source>
        <dbReference type="Pfam" id="PF14222"/>
    </source>
</evidence>
<proteinExistence type="predicted"/>
<feature type="signal peptide" evidence="1">
    <location>
        <begin position="1"/>
        <end position="21"/>
    </location>
</feature>
<feature type="chain" id="PRO_5013236421" evidence="1">
    <location>
        <begin position="22"/>
        <end position="89"/>
    </location>
</feature>
<keyword evidence="1" id="KW-0732">Signal</keyword>
<name>A0A251RPQ3_HELAN</name>
<gene>
    <name evidence="3" type="ORF">HannXRQ_Chr17g0549821</name>
</gene>
<dbReference type="EMBL" id="CM007906">
    <property type="protein sequence ID" value="OTF86346.1"/>
    <property type="molecule type" value="Genomic_DNA"/>
</dbReference>
<dbReference type="InterPro" id="IPR039867">
    <property type="entry name" value="Furry/Tao3/Mor2"/>
</dbReference>